<dbReference type="RefSeq" id="WP_046068434.1">
    <property type="nucleotide sequence ID" value="NZ_CP011117.2"/>
</dbReference>
<dbReference type="EMBL" id="CP011117">
    <property type="protein sequence ID" value="AKA81208.1"/>
    <property type="molecule type" value="Genomic_DNA"/>
</dbReference>
<dbReference type="InterPro" id="IPR009826">
    <property type="entry name" value="DNA_circ_N"/>
</dbReference>
<dbReference type="Pfam" id="PF07157">
    <property type="entry name" value="DNA_circ_N"/>
    <property type="match status" value="1"/>
</dbReference>
<evidence type="ECO:0000313" key="3">
    <source>
        <dbReference type="Proteomes" id="UP000033099"/>
    </source>
</evidence>
<accession>A0AAU8TEH3</accession>
<evidence type="ECO:0000313" key="2">
    <source>
        <dbReference type="EMBL" id="AKA81208.1"/>
    </source>
</evidence>
<reference evidence="2 3" key="1">
    <citation type="journal article" date="2015" name="Genome Announc.">
        <title>Complete Genome Sequence of Biocontrol Strain Pseudomonas fluorescens LBUM223.</title>
        <authorList>
            <person name="Roquigny R."/>
            <person name="Arseneault T."/>
            <person name="Gadkar V.J."/>
            <person name="Novinscak A."/>
            <person name="Joly D.L."/>
            <person name="Filion M."/>
        </authorList>
    </citation>
    <scope>NUCLEOTIDE SEQUENCE [LARGE SCALE GENOMIC DNA]</scope>
    <source>
        <strain evidence="2 3">LBUM223</strain>
    </source>
</reference>
<proteinExistence type="predicted"/>
<dbReference type="AlphaFoldDB" id="A0AAU8TEH3"/>
<dbReference type="KEGG" id="pfb:VO64_0662"/>
<feature type="domain" description="DNA circulation N-terminal" evidence="1">
    <location>
        <begin position="7"/>
        <end position="93"/>
    </location>
</feature>
<gene>
    <name evidence="2" type="ORF">VO64_0662</name>
</gene>
<evidence type="ECO:0000259" key="1">
    <source>
        <dbReference type="Pfam" id="PF07157"/>
    </source>
</evidence>
<protein>
    <submittedName>
        <fullName evidence="2">Phage tail/DNA circulation protein</fullName>
    </submittedName>
</protein>
<dbReference type="Proteomes" id="UP000033099">
    <property type="component" value="Chromosome"/>
</dbReference>
<organism evidence="2 3">
    <name type="scientific">Pseudomonas synxantha</name>
    <dbReference type="NCBI Taxonomy" id="47883"/>
    <lineage>
        <taxon>Bacteria</taxon>
        <taxon>Pseudomonadati</taxon>
        <taxon>Pseudomonadota</taxon>
        <taxon>Gammaproteobacteria</taxon>
        <taxon>Pseudomonadales</taxon>
        <taxon>Pseudomonadaceae</taxon>
        <taxon>Pseudomonas</taxon>
    </lineage>
</organism>
<name>A0AAU8TEH3_9PSED</name>
<sequence>MSWAENLLDASFRGVPLQVESESLQWQRALSEHGTPFKDGDRVKDLGRGARRVPMQVVVFGVNYEIELQNILRTLNTPGTGELIHPIYGSMNVVSSTGEVKHSAERPDYAEISVVFVEDTPDAPFFDRQFEFVDIGVLGLEDEYTWQDGVFDLFGRIDSLVGEIQSWIGGGWVGLIEKALGLPGIGLRLQQLRSQILGVVSGVGSMAKRPSGAFDPLVDLMRTPSEIRGAIQGSTPSSSTALLARTGIPAALPGNASLVADAARAGTGFLIGARQGVAPTVGLLIDGVPTNAGSAMVLLPDGMPDDPVAASGFVLVVLVITELALAHAQAVATVIEDEADTPTLSPLELEGLVNLVRSLVQSSILLQRHLYDVETALPVIDGLRNVAALIQARARQVILQSPPMLERVVETPASLRLLAHRWYGDHTRAAELIRLNPSLKNPHNIEAGEVLRAYAK</sequence>